<sequence length="374" mass="42774">MSCPHNHTTPLQTSSHLTTLQHLTTLYIPQPPTTKHHTTTAYNTAPHHKLHYTTTPHHNTIQHCTTQKTTPHHTKPNSPHHHHTTSPHHTTTPHYHTTPNQTHHTTPHHTTTPPSQQKVSPGPTLYVWLWRTVLAVLLVLAMGCSGKLVTLYEKHMLPSPDWPEGKNMLMTGEVVGTLDNYKGSYQYPFLDSYLWHRNGSNIRMFGVKSDDEVRLTLHDDTGNNKPVIFTLATEGEGEQKQCSASCGEKTFARPCESYHDGEKFVWYVLEQTNNHMAVYRIGSRQPEAFINNVDVDDSINFNHYRTYNPSSKQFTTWDFQGVNLSTEDLPEDIQVNPFVEVGLQRIIKGHLKHQRFQWHCEWAREREGSGGGDL</sequence>
<dbReference type="EMBL" id="JAWQEG010006269">
    <property type="protein sequence ID" value="KAK3855301.1"/>
    <property type="molecule type" value="Genomic_DNA"/>
</dbReference>
<organism evidence="2 3">
    <name type="scientific">Petrolisthes cinctipes</name>
    <name type="common">Flat porcelain crab</name>
    <dbReference type="NCBI Taxonomy" id="88211"/>
    <lineage>
        <taxon>Eukaryota</taxon>
        <taxon>Metazoa</taxon>
        <taxon>Ecdysozoa</taxon>
        <taxon>Arthropoda</taxon>
        <taxon>Crustacea</taxon>
        <taxon>Multicrustacea</taxon>
        <taxon>Malacostraca</taxon>
        <taxon>Eumalacostraca</taxon>
        <taxon>Eucarida</taxon>
        <taxon>Decapoda</taxon>
        <taxon>Pleocyemata</taxon>
        <taxon>Anomura</taxon>
        <taxon>Galatheoidea</taxon>
        <taxon>Porcellanidae</taxon>
        <taxon>Petrolisthes</taxon>
    </lineage>
</organism>
<comment type="caution">
    <text evidence="2">The sequence shown here is derived from an EMBL/GenBank/DDBJ whole genome shotgun (WGS) entry which is preliminary data.</text>
</comment>
<keyword evidence="3" id="KW-1185">Reference proteome</keyword>
<evidence type="ECO:0000313" key="2">
    <source>
        <dbReference type="EMBL" id="KAK3855301.1"/>
    </source>
</evidence>
<reference evidence="2" key="1">
    <citation type="submission" date="2023-10" db="EMBL/GenBank/DDBJ databases">
        <title>Genome assemblies of two species of porcelain crab, Petrolisthes cinctipes and Petrolisthes manimaculis (Anomura: Porcellanidae).</title>
        <authorList>
            <person name="Angst P."/>
        </authorList>
    </citation>
    <scope>NUCLEOTIDE SEQUENCE</scope>
    <source>
        <strain evidence="2">PB745_01</strain>
        <tissue evidence="2">Gill</tissue>
    </source>
</reference>
<name>A0AAE1BQU2_PETCI</name>
<feature type="region of interest" description="Disordered" evidence="1">
    <location>
        <begin position="61"/>
        <end position="120"/>
    </location>
</feature>
<proteinExistence type="predicted"/>
<evidence type="ECO:0000256" key="1">
    <source>
        <dbReference type="SAM" id="MobiDB-lite"/>
    </source>
</evidence>
<feature type="compositionally biased region" description="Low complexity" evidence="1">
    <location>
        <begin position="87"/>
        <end position="114"/>
    </location>
</feature>
<dbReference type="AlphaFoldDB" id="A0AAE1BQU2"/>
<feature type="compositionally biased region" description="Basic residues" evidence="1">
    <location>
        <begin position="70"/>
        <end position="86"/>
    </location>
</feature>
<gene>
    <name evidence="2" type="ORF">Pcinc_038285</name>
</gene>
<accession>A0AAE1BQU2</accession>
<evidence type="ECO:0000313" key="3">
    <source>
        <dbReference type="Proteomes" id="UP001286313"/>
    </source>
</evidence>
<protein>
    <submittedName>
        <fullName evidence="2">Uncharacterized protein</fullName>
    </submittedName>
</protein>
<dbReference type="Proteomes" id="UP001286313">
    <property type="component" value="Unassembled WGS sequence"/>
</dbReference>